<protein>
    <submittedName>
        <fullName evidence="20">Uncharacterized protein</fullName>
    </submittedName>
</protein>
<dbReference type="CDD" id="cd12087">
    <property type="entry name" value="TM_EGFR-like"/>
    <property type="match status" value="1"/>
</dbReference>
<dbReference type="PROSITE" id="PS50011">
    <property type="entry name" value="PROTEIN_KINASE_DOM"/>
    <property type="match status" value="1"/>
</dbReference>
<evidence type="ECO:0000256" key="3">
    <source>
        <dbReference type="ARBA" id="ARBA00022536"/>
    </source>
</evidence>
<keyword evidence="10 14" id="KW-1015">Disulfide bond</keyword>
<evidence type="ECO:0000259" key="19">
    <source>
        <dbReference type="PROSITE" id="PS50026"/>
    </source>
</evidence>
<keyword evidence="16" id="KW-0472">Membrane</keyword>
<keyword evidence="7 15" id="KW-0547">Nucleotide-binding</keyword>
<dbReference type="Gene3D" id="1.10.510.10">
    <property type="entry name" value="Transferase(Phosphotransferase) domain 1"/>
    <property type="match status" value="1"/>
</dbReference>
<dbReference type="PROSITE" id="PS50026">
    <property type="entry name" value="EGF_3"/>
    <property type="match status" value="2"/>
</dbReference>
<dbReference type="PANTHER" id="PTHR27005">
    <property type="entry name" value="WALL-ASSOCIATED RECEPTOR KINASE-LIKE 21"/>
    <property type="match status" value="1"/>
</dbReference>
<feature type="domain" description="Protein kinase" evidence="18">
    <location>
        <begin position="423"/>
        <end position="703"/>
    </location>
</feature>
<dbReference type="PROSITE" id="PS00010">
    <property type="entry name" value="ASX_HYDROXYL"/>
    <property type="match status" value="1"/>
</dbReference>
<keyword evidence="6" id="KW-0677">Repeat</keyword>
<dbReference type="FunFam" id="1.10.510.10:FF:000084">
    <property type="entry name" value="Wall-associated receptor kinase 2"/>
    <property type="match status" value="1"/>
</dbReference>
<dbReference type="PROSITE" id="PS00107">
    <property type="entry name" value="PROTEIN_KINASE_ATP"/>
    <property type="match status" value="1"/>
</dbReference>
<dbReference type="PROSITE" id="PS01186">
    <property type="entry name" value="EGF_2"/>
    <property type="match status" value="1"/>
</dbReference>
<dbReference type="Gene3D" id="3.30.200.20">
    <property type="entry name" value="Phosphorylase Kinase, domain 1"/>
    <property type="match status" value="1"/>
</dbReference>
<dbReference type="InterPro" id="IPR000742">
    <property type="entry name" value="EGF"/>
</dbReference>
<dbReference type="Pfam" id="PF00069">
    <property type="entry name" value="Pkinase"/>
    <property type="match status" value="1"/>
</dbReference>
<dbReference type="Pfam" id="PF13947">
    <property type="entry name" value="GUB_WAK_bind"/>
    <property type="match status" value="1"/>
</dbReference>
<dbReference type="Proteomes" id="UP001154282">
    <property type="component" value="Unassembled WGS sequence"/>
</dbReference>
<gene>
    <name evidence="20" type="ORF">LITE_LOCUS9536</name>
</gene>
<dbReference type="EMBL" id="CAMGYJ010000004">
    <property type="protein sequence ID" value="CAI0397420.1"/>
    <property type="molecule type" value="Genomic_DNA"/>
</dbReference>
<keyword evidence="16" id="KW-1133">Transmembrane helix</keyword>
<evidence type="ECO:0000256" key="8">
    <source>
        <dbReference type="ARBA" id="ARBA00022777"/>
    </source>
</evidence>
<dbReference type="SUPFAM" id="SSF57196">
    <property type="entry name" value="EGF/Laminin"/>
    <property type="match status" value="1"/>
</dbReference>
<dbReference type="GO" id="GO:0005509">
    <property type="term" value="F:calcium ion binding"/>
    <property type="evidence" value="ECO:0007669"/>
    <property type="project" value="InterPro"/>
</dbReference>
<evidence type="ECO:0000256" key="17">
    <source>
        <dbReference type="SAM" id="SignalP"/>
    </source>
</evidence>
<dbReference type="PANTHER" id="PTHR27005:SF315">
    <property type="entry name" value="PROTEIN KINASE DOMAIN-CONTAINING PROTEIN"/>
    <property type="match status" value="1"/>
</dbReference>
<dbReference type="Gene3D" id="2.10.25.10">
    <property type="entry name" value="Laminin"/>
    <property type="match status" value="2"/>
</dbReference>
<evidence type="ECO:0000256" key="1">
    <source>
        <dbReference type="ARBA" id="ARBA00004479"/>
    </source>
</evidence>
<dbReference type="InterPro" id="IPR017441">
    <property type="entry name" value="Protein_kinase_ATP_BS"/>
</dbReference>
<dbReference type="SMART" id="SM00179">
    <property type="entry name" value="EGF_CA"/>
    <property type="match status" value="1"/>
</dbReference>
<evidence type="ECO:0000313" key="21">
    <source>
        <dbReference type="Proteomes" id="UP001154282"/>
    </source>
</evidence>
<dbReference type="PROSITE" id="PS01187">
    <property type="entry name" value="EGF_CA"/>
    <property type="match status" value="1"/>
</dbReference>
<dbReference type="PROSITE" id="PS00108">
    <property type="entry name" value="PROTEIN_KINASE_ST"/>
    <property type="match status" value="1"/>
</dbReference>
<dbReference type="InterPro" id="IPR011009">
    <property type="entry name" value="Kinase-like_dom_sf"/>
</dbReference>
<dbReference type="AlphaFoldDB" id="A0AAV0IIP7"/>
<dbReference type="InterPro" id="IPR025287">
    <property type="entry name" value="WAK_GUB"/>
</dbReference>
<feature type="transmembrane region" description="Helical" evidence="16">
    <location>
        <begin position="364"/>
        <end position="386"/>
    </location>
</feature>
<evidence type="ECO:0000256" key="15">
    <source>
        <dbReference type="PROSITE-ProRule" id="PRU10141"/>
    </source>
</evidence>
<comment type="caution">
    <text evidence="14">Lacks conserved residue(s) required for the propagation of feature annotation.</text>
</comment>
<comment type="catalytic activity">
    <reaction evidence="12">
        <text>L-seryl-[protein] + ATP = O-phospho-L-seryl-[protein] + ADP + H(+)</text>
        <dbReference type="Rhea" id="RHEA:17989"/>
        <dbReference type="Rhea" id="RHEA-COMP:9863"/>
        <dbReference type="Rhea" id="RHEA-COMP:11604"/>
        <dbReference type="ChEBI" id="CHEBI:15378"/>
        <dbReference type="ChEBI" id="CHEBI:29999"/>
        <dbReference type="ChEBI" id="CHEBI:30616"/>
        <dbReference type="ChEBI" id="CHEBI:83421"/>
        <dbReference type="ChEBI" id="CHEBI:456216"/>
    </reaction>
</comment>
<evidence type="ECO:0000256" key="14">
    <source>
        <dbReference type="PROSITE-ProRule" id="PRU00076"/>
    </source>
</evidence>
<organism evidence="20 21">
    <name type="scientific">Linum tenue</name>
    <dbReference type="NCBI Taxonomy" id="586396"/>
    <lineage>
        <taxon>Eukaryota</taxon>
        <taxon>Viridiplantae</taxon>
        <taxon>Streptophyta</taxon>
        <taxon>Embryophyta</taxon>
        <taxon>Tracheophyta</taxon>
        <taxon>Spermatophyta</taxon>
        <taxon>Magnoliopsida</taxon>
        <taxon>eudicotyledons</taxon>
        <taxon>Gunneridae</taxon>
        <taxon>Pentapetalae</taxon>
        <taxon>rosids</taxon>
        <taxon>fabids</taxon>
        <taxon>Malpighiales</taxon>
        <taxon>Linaceae</taxon>
        <taxon>Linum</taxon>
    </lineage>
</organism>
<evidence type="ECO:0000256" key="7">
    <source>
        <dbReference type="ARBA" id="ARBA00022741"/>
    </source>
</evidence>
<dbReference type="GO" id="GO:0005886">
    <property type="term" value="C:plasma membrane"/>
    <property type="evidence" value="ECO:0007669"/>
    <property type="project" value="TreeGrafter"/>
</dbReference>
<keyword evidence="11" id="KW-0325">Glycoprotein</keyword>
<keyword evidence="9 15" id="KW-0067">ATP-binding</keyword>
<feature type="domain" description="EGF-like" evidence="19">
    <location>
        <begin position="318"/>
        <end position="358"/>
    </location>
</feature>
<evidence type="ECO:0000256" key="6">
    <source>
        <dbReference type="ARBA" id="ARBA00022737"/>
    </source>
</evidence>
<evidence type="ECO:0000256" key="10">
    <source>
        <dbReference type="ARBA" id="ARBA00023157"/>
    </source>
</evidence>
<evidence type="ECO:0000256" key="16">
    <source>
        <dbReference type="SAM" id="Phobius"/>
    </source>
</evidence>
<dbReference type="SMART" id="SM00220">
    <property type="entry name" value="S_TKc"/>
    <property type="match status" value="1"/>
</dbReference>
<keyword evidence="8" id="KW-0418">Kinase</keyword>
<dbReference type="InterPro" id="IPR000152">
    <property type="entry name" value="EGF-type_Asp/Asn_hydroxyl_site"/>
</dbReference>
<name>A0AAV0IIP7_9ROSI</name>
<evidence type="ECO:0000313" key="20">
    <source>
        <dbReference type="EMBL" id="CAI0397420.1"/>
    </source>
</evidence>
<dbReference type="InterPro" id="IPR001881">
    <property type="entry name" value="EGF-like_Ca-bd_dom"/>
</dbReference>
<evidence type="ECO:0000256" key="5">
    <source>
        <dbReference type="ARBA" id="ARBA00022729"/>
    </source>
</evidence>
<keyword evidence="16" id="KW-0812">Transmembrane</keyword>
<sequence length="774" mass="84975">MEKNTVLPLMNATILLLLLSGVTSLSTTYPNAIHGDCSDKCGNITVPYPFGIGDPKCAFSDAFLLNCTSSTSTSSSAVTTAAPPHELLFGNIPVTNISLEEGTLSSIMYAAYSCYDENGLMEDNYFNQSISLGEGPFRFSDAHNKLTVFGCDAMAIMTDAPGNFGSACISFCNGVSAANVSRRISAAASSSVCSGIGCCQSLIPQGLKTLDFTVERPRSNQSDIWESNPCVFAFLGDDRFFDFGGLDLAEFPDRNPSNLSTAIEWVVEEKHCEEARLNAPSSYACREDSDCVYSENGNGYRCLCKPGFRGNPYLGCQDINECEEPENYPCHGRCKNTKGNYTCSCPVGMRGDGKVACQVSSVTAIVAVTGGVILLVTIGLLAFIIYRRRKREKNFLLNGGMLLKHQRVRIFREFELSKATKNFDATHFLGEGGFGRVYKGILPDNTVVAIKKPKGSIDKAQTINQEFEHEITIVSQVNHIHVVKVVGLCLETKLPLLVYEFIPNGTLFDHVHRKRSDLMSTWKNRLRIATEIAQALDYLHSLANPPIIHGDIKSTNILLDEGFRAKVADFGASVLIYPDQATAMFDKIQGTLGYLDPEYLVTGNLTPMSDVYSFGVVMVELLTGRKPYSGSSTRTEEKVNLVQYFLSSVGDMNLGRIVNFVVAREGEMEEIEAFAEVARRCLSSSGIKRPVMKEVAEELGRLLRRLDKNSWESDRKGDNGGEEMECLLRKNGGESCSMSFGGGSEFWSVRTEEPPATETHSIVAMEMGSYEIFR</sequence>
<keyword evidence="21" id="KW-1185">Reference proteome</keyword>
<dbReference type="InterPro" id="IPR018097">
    <property type="entry name" value="EGF_Ca-bd_CS"/>
</dbReference>
<evidence type="ECO:0000259" key="18">
    <source>
        <dbReference type="PROSITE" id="PS50011"/>
    </source>
</evidence>
<keyword evidence="3 14" id="KW-0245">EGF-like domain</keyword>
<reference evidence="20" key="1">
    <citation type="submission" date="2022-08" db="EMBL/GenBank/DDBJ databases">
        <authorList>
            <person name="Gutierrez-Valencia J."/>
        </authorList>
    </citation>
    <scope>NUCLEOTIDE SEQUENCE</scope>
</reference>
<feature type="domain" description="EGF-like" evidence="19">
    <location>
        <begin position="276"/>
        <end position="317"/>
    </location>
</feature>
<dbReference type="GO" id="GO:0030247">
    <property type="term" value="F:polysaccharide binding"/>
    <property type="evidence" value="ECO:0007669"/>
    <property type="project" value="InterPro"/>
</dbReference>
<dbReference type="GO" id="GO:0005524">
    <property type="term" value="F:ATP binding"/>
    <property type="evidence" value="ECO:0007669"/>
    <property type="project" value="UniProtKB-UniRule"/>
</dbReference>
<comment type="caution">
    <text evidence="20">The sequence shown here is derived from an EMBL/GenBank/DDBJ whole genome shotgun (WGS) entry which is preliminary data.</text>
</comment>
<dbReference type="SUPFAM" id="SSF56112">
    <property type="entry name" value="Protein kinase-like (PK-like)"/>
    <property type="match status" value="1"/>
</dbReference>
<accession>A0AAV0IIP7</accession>
<keyword evidence="4" id="KW-0808">Transferase</keyword>
<evidence type="ECO:0000256" key="11">
    <source>
        <dbReference type="ARBA" id="ARBA00023180"/>
    </source>
</evidence>
<dbReference type="FunFam" id="2.10.25.10:FF:000038">
    <property type="entry name" value="Fibrillin 2"/>
    <property type="match status" value="1"/>
</dbReference>
<dbReference type="CDD" id="cd14066">
    <property type="entry name" value="STKc_IRAK"/>
    <property type="match status" value="1"/>
</dbReference>
<dbReference type="InterPro" id="IPR045274">
    <property type="entry name" value="WAK-like"/>
</dbReference>
<dbReference type="CDD" id="cd00054">
    <property type="entry name" value="EGF_CA"/>
    <property type="match status" value="1"/>
</dbReference>
<feature type="disulfide bond" evidence="14">
    <location>
        <begin position="285"/>
        <end position="302"/>
    </location>
</feature>
<evidence type="ECO:0000256" key="13">
    <source>
        <dbReference type="ARBA" id="ARBA00047951"/>
    </source>
</evidence>
<feature type="chain" id="PRO_5043762642" evidence="17">
    <location>
        <begin position="25"/>
        <end position="774"/>
    </location>
</feature>
<dbReference type="GO" id="GO:0007166">
    <property type="term" value="P:cell surface receptor signaling pathway"/>
    <property type="evidence" value="ECO:0007669"/>
    <property type="project" value="InterPro"/>
</dbReference>
<evidence type="ECO:0000256" key="4">
    <source>
        <dbReference type="ARBA" id="ARBA00022679"/>
    </source>
</evidence>
<keyword evidence="5 17" id="KW-0732">Signal</keyword>
<proteinExistence type="predicted"/>
<comment type="subcellular location">
    <subcellularLocation>
        <location evidence="1">Membrane</location>
        <topology evidence="1">Single-pass type I membrane protein</topology>
    </subcellularLocation>
</comment>
<feature type="binding site" evidence="15">
    <location>
        <position position="452"/>
    </location>
    <ligand>
        <name>ATP</name>
        <dbReference type="ChEBI" id="CHEBI:30616"/>
    </ligand>
</feature>
<dbReference type="InterPro" id="IPR000719">
    <property type="entry name" value="Prot_kinase_dom"/>
</dbReference>
<evidence type="ECO:0000256" key="9">
    <source>
        <dbReference type="ARBA" id="ARBA00022840"/>
    </source>
</evidence>
<dbReference type="InterPro" id="IPR008271">
    <property type="entry name" value="Ser/Thr_kinase_AS"/>
</dbReference>
<evidence type="ECO:0000256" key="2">
    <source>
        <dbReference type="ARBA" id="ARBA00022527"/>
    </source>
</evidence>
<comment type="catalytic activity">
    <reaction evidence="13">
        <text>L-threonyl-[protein] + ATP = O-phospho-L-threonyl-[protein] + ADP + H(+)</text>
        <dbReference type="Rhea" id="RHEA:46608"/>
        <dbReference type="Rhea" id="RHEA-COMP:11060"/>
        <dbReference type="Rhea" id="RHEA-COMP:11605"/>
        <dbReference type="ChEBI" id="CHEBI:15378"/>
        <dbReference type="ChEBI" id="CHEBI:30013"/>
        <dbReference type="ChEBI" id="CHEBI:30616"/>
        <dbReference type="ChEBI" id="CHEBI:61977"/>
        <dbReference type="ChEBI" id="CHEBI:456216"/>
    </reaction>
</comment>
<dbReference type="SMART" id="SM00181">
    <property type="entry name" value="EGF"/>
    <property type="match status" value="2"/>
</dbReference>
<feature type="signal peptide" evidence="17">
    <location>
        <begin position="1"/>
        <end position="24"/>
    </location>
</feature>
<evidence type="ECO:0000256" key="12">
    <source>
        <dbReference type="ARBA" id="ARBA00047558"/>
    </source>
</evidence>
<dbReference type="GO" id="GO:0004674">
    <property type="term" value="F:protein serine/threonine kinase activity"/>
    <property type="evidence" value="ECO:0007669"/>
    <property type="project" value="UniProtKB-KW"/>
</dbReference>
<keyword evidence="2" id="KW-0723">Serine/threonine-protein kinase</keyword>